<evidence type="ECO:0000256" key="8">
    <source>
        <dbReference type="ARBA" id="ARBA00023136"/>
    </source>
</evidence>
<dbReference type="SMART" id="SM00918">
    <property type="entry name" value="Lig_chan-Glu_bd"/>
    <property type="match status" value="1"/>
</dbReference>
<keyword evidence="10" id="KW-0325">Glycoprotein</keyword>
<evidence type="ECO:0000256" key="3">
    <source>
        <dbReference type="ARBA" id="ARBA00022448"/>
    </source>
</evidence>
<feature type="transmembrane region" description="Helical" evidence="16">
    <location>
        <begin position="859"/>
        <end position="884"/>
    </location>
</feature>
<evidence type="ECO:0000256" key="9">
    <source>
        <dbReference type="ARBA" id="ARBA00023170"/>
    </source>
</evidence>
<keyword evidence="8 16" id="KW-0472">Membrane</keyword>
<keyword evidence="15" id="KW-1015">Disulfide bond</keyword>
<dbReference type="Gene3D" id="3.40.190.10">
    <property type="entry name" value="Periplasmic binding protein-like II"/>
    <property type="match status" value="3"/>
</dbReference>
<keyword evidence="6 16" id="KW-1133">Transmembrane helix</keyword>
<keyword evidence="5 16" id="KW-0812">Transmembrane</keyword>
<evidence type="ECO:0000256" key="13">
    <source>
        <dbReference type="PIRSR" id="PIRSR601508-1"/>
    </source>
</evidence>
<feature type="transmembrane region" description="Helical" evidence="16">
    <location>
        <begin position="6"/>
        <end position="23"/>
    </location>
</feature>
<feature type="domain" description="Ionotropic glutamate receptor L-glutamate and glycine-binding" evidence="18">
    <location>
        <begin position="449"/>
        <end position="506"/>
    </location>
</feature>
<comment type="similarity">
    <text evidence="2">Belongs to the glutamate-gated ion channel (TC 1.A.10.1) family.</text>
</comment>
<gene>
    <name evidence="19" type="primary">IR25a.1</name>
</gene>
<evidence type="ECO:0000256" key="2">
    <source>
        <dbReference type="ARBA" id="ARBA00008685"/>
    </source>
</evidence>
<feature type="site" description="Crucial to convey clamshell closure to channel opening" evidence="14">
    <location>
        <position position="666"/>
    </location>
</feature>
<dbReference type="SUPFAM" id="SSF53822">
    <property type="entry name" value="Periplasmic binding protein-like I"/>
    <property type="match status" value="1"/>
</dbReference>
<organism evidence="19">
    <name type="scientific">Microplitis mediator</name>
    <dbReference type="NCBI Taxonomy" id="375433"/>
    <lineage>
        <taxon>Eukaryota</taxon>
        <taxon>Metazoa</taxon>
        <taxon>Ecdysozoa</taxon>
        <taxon>Arthropoda</taxon>
        <taxon>Hexapoda</taxon>
        <taxon>Insecta</taxon>
        <taxon>Pterygota</taxon>
        <taxon>Neoptera</taxon>
        <taxon>Endopterygota</taxon>
        <taxon>Hymenoptera</taxon>
        <taxon>Apocrita</taxon>
        <taxon>Ichneumonoidea</taxon>
        <taxon>Braconidae</taxon>
        <taxon>Microgastrinae</taxon>
        <taxon>Microplitis</taxon>
    </lineage>
</organism>
<dbReference type="InterPro" id="IPR001320">
    <property type="entry name" value="Iontro_rcpt_C"/>
</dbReference>
<dbReference type="SMART" id="SM00079">
    <property type="entry name" value="PBPe"/>
    <property type="match status" value="1"/>
</dbReference>
<evidence type="ECO:0000256" key="1">
    <source>
        <dbReference type="ARBA" id="ARBA00004651"/>
    </source>
</evidence>
<dbReference type="CDD" id="cd13717">
    <property type="entry name" value="PBP2_iGluR_putative"/>
    <property type="match status" value="1"/>
</dbReference>
<dbReference type="SUPFAM" id="SSF81324">
    <property type="entry name" value="Voltage-gated potassium channels"/>
    <property type="match status" value="1"/>
</dbReference>
<evidence type="ECO:0000256" key="15">
    <source>
        <dbReference type="PIRSR" id="PIRSR601508-3"/>
    </source>
</evidence>
<dbReference type="Pfam" id="PF00060">
    <property type="entry name" value="Lig_chan"/>
    <property type="match status" value="1"/>
</dbReference>
<sequence>MGTMGNWFWWNYIFLTNFLIVFAQQNQPPTGVRPVNLFIINDEENSLANNSVKNALMGIKDKDKTVLGNVIVVQINGSDPRGSLDKVCAAWDPAVRDGGPGVPDLVLDTTRSGFGAEAINSFTASIGVPTFSSQFGQKNDLRPWNNLTPDQKNYLVQIMPPADLIPNAIRQLCSQMNITNAAIIFDKGFVMDHKYKSLLLNIPTRHVIVQSKIDTNEILNQLQRLRDLDIVNFFVLGEEVTLKSYLDAAESKNFTGRKYGWYAFTMNENLDLKCECRNMSVVFFKPILTTSNQQHLSTLTTQGLLPAPWLASAFYYDFVRVGVEAIRSVIKNNKWPNEPYHITCDEYNGTNTPIRNLDLLRHLQEATTNGFEPTFAGFYWGKSNGEHHAEFDMRIQMVVIENGNIVSADDLGTWKADIESPLNLTDTESKVAKHTAVTSFRIVTVRIAPFIDINATGHWEGYCIDLINEVQKIMNFEYEIYESPDNKFGTMDESGNWGGMIKELIDKRADIALGTLSVMAERENVVDFTVPYYDLVGISILMKKKKEETSLFNFLTVLNQTVWLCILGAYFFTSLLMWIFDRWSPYSYQNNKEKYKDDEEKRVFHLKECLWFCMTSLTPQGGGEAPKNLSGRLVAATWWLFGFIIIASYTANLAAYLTVARLEQPIESLDDLSKQYKVQYSPINPSEAYTYFKRMADIEERFYEIWKDMSLNDSMTEIERAKLAVWDYPVSDKFTKMFQQMHEAGFPKTREEAIGRVRKEIPKYNNTDFAFIGDATEIRYLEMTTCDLVMIGDEFSRKPYAMAVQQGSPLKDQLNNAILKLLNQRKLETFKSKWWSRNPYKVDCTKKDSQSDGISIQNIGGAFIVIFVGILLACCTLAFEYWYYRYRPRAQAKKLKNLNSKNGGGNKISSQRIKPTRFNLKPARKAFEDSGTEFRARF</sequence>
<evidence type="ECO:0000256" key="16">
    <source>
        <dbReference type="SAM" id="Phobius"/>
    </source>
</evidence>
<dbReference type="EMBL" id="KM979275">
    <property type="protein sequence ID" value="AKO90023.1"/>
    <property type="molecule type" value="mRNA"/>
</dbReference>
<dbReference type="FunFam" id="3.40.190.10:FF:000142">
    <property type="entry name" value="Ionotropic receptor 25a"/>
    <property type="match status" value="1"/>
</dbReference>
<feature type="disulfide bond" evidence="15">
    <location>
        <begin position="786"/>
        <end position="844"/>
    </location>
</feature>
<name>A0A0H4KBP7_9HYME</name>
<keyword evidence="12" id="KW-0407">Ion channel</keyword>
<evidence type="ECO:0000259" key="18">
    <source>
        <dbReference type="SMART" id="SM00918"/>
    </source>
</evidence>
<feature type="site" description="Interaction with the cone snail toxin Con-ikot-ikot" evidence="14">
    <location>
        <position position="693"/>
    </location>
</feature>
<protein>
    <submittedName>
        <fullName evidence="19">Ionotropic receptor 25a.1</fullName>
    </submittedName>
</protein>
<feature type="transmembrane region" description="Helical" evidence="16">
    <location>
        <begin position="638"/>
        <end position="659"/>
    </location>
</feature>
<evidence type="ECO:0000256" key="10">
    <source>
        <dbReference type="ARBA" id="ARBA00023180"/>
    </source>
</evidence>
<dbReference type="InterPro" id="IPR028082">
    <property type="entry name" value="Peripla_BP_I"/>
</dbReference>
<dbReference type="Pfam" id="PF10613">
    <property type="entry name" value="Lig_chan-Glu_bd"/>
    <property type="match status" value="1"/>
</dbReference>
<keyword evidence="11" id="KW-1071">Ligand-gated ion channel</keyword>
<evidence type="ECO:0000256" key="14">
    <source>
        <dbReference type="PIRSR" id="PIRSR601508-2"/>
    </source>
</evidence>
<keyword evidence="4" id="KW-1003">Cell membrane</keyword>
<feature type="binding site" evidence="13">
    <location>
        <position position="774"/>
    </location>
    <ligand>
        <name>L-glutamate</name>
        <dbReference type="ChEBI" id="CHEBI:29985"/>
    </ligand>
</feature>
<proteinExistence type="evidence at transcript level"/>
<comment type="subcellular location">
    <subcellularLocation>
        <location evidence="1">Cell membrane</location>
        <topology evidence="1">Multi-pass membrane protein</topology>
    </subcellularLocation>
</comment>
<evidence type="ECO:0000256" key="11">
    <source>
        <dbReference type="ARBA" id="ARBA00023286"/>
    </source>
</evidence>
<keyword evidence="9 19" id="KW-0675">Receptor</keyword>
<evidence type="ECO:0000256" key="12">
    <source>
        <dbReference type="ARBA" id="ARBA00023303"/>
    </source>
</evidence>
<evidence type="ECO:0000256" key="4">
    <source>
        <dbReference type="ARBA" id="ARBA00022475"/>
    </source>
</evidence>
<dbReference type="PRINTS" id="PR00177">
    <property type="entry name" value="NMDARECEPTOR"/>
</dbReference>
<keyword evidence="3" id="KW-0813">Transport</keyword>
<keyword evidence="7" id="KW-0406">Ion transport</keyword>
<dbReference type="GO" id="GO:0015276">
    <property type="term" value="F:ligand-gated monoatomic ion channel activity"/>
    <property type="evidence" value="ECO:0007669"/>
    <property type="project" value="InterPro"/>
</dbReference>
<reference evidence="19" key="1">
    <citation type="submission" date="2014-10" db="EMBL/GenBank/DDBJ databases">
        <authorList>
            <person name="Wang S."/>
            <person name="Zhang Y."/>
        </authorList>
    </citation>
    <scope>NUCLEOTIDE SEQUENCE</scope>
</reference>
<feature type="binding site" evidence="13">
    <location>
        <position position="517"/>
    </location>
    <ligand>
        <name>L-glutamate</name>
        <dbReference type="ChEBI" id="CHEBI:29985"/>
    </ligand>
</feature>
<dbReference type="InterPro" id="IPR001508">
    <property type="entry name" value="Iono_Glu_rcpt_met"/>
</dbReference>
<dbReference type="GO" id="GO:0005886">
    <property type="term" value="C:plasma membrane"/>
    <property type="evidence" value="ECO:0007669"/>
    <property type="project" value="UniProtKB-SubCell"/>
</dbReference>
<reference evidence="19" key="2">
    <citation type="journal article" date="2015" name="Int. J. Biol. Sci.">
        <title>Identification and Expression Analysis of Putative Chemosensory Receptor Genes in Microplitis mediator by Antennal Transcriptome Screening.</title>
        <authorList>
            <person name="Wang S.N."/>
            <person name="Peng Y."/>
            <person name="Lu Z.Y."/>
            <person name="Dhiloo K.H."/>
            <person name="Gu S.H."/>
            <person name="Li R.J."/>
            <person name="Zhou J.J."/>
            <person name="Zhang Y.J."/>
            <person name="Guo Y.Y."/>
        </authorList>
    </citation>
    <scope>NUCLEOTIDE SEQUENCE</scope>
</reference>
<dbReference type="AlphaFoldDB" id="A0A0H4KBP7"/>
<evidence type="ECO:0000256" key="7">
    <source>
        <dbReference type="ARBA" id="ARBA00023065"/>
    </source>
</evidence>
<feature type="domain" description="Ionotropic glutamate receptor C-terminal" evidence="17">
    <location>
        <begin position="439"/>
        <end position="837"/>
    </location>
</feature>
<dbReference type="Gene3D" id="1.10.287.70">
    <property type="match status" value="1"/>
</dbReference>
<evidence type="ECO:0000256" key="6">
    <source>
        <dbReference type="ARBA" id="ARBA00022989"/>
    </source>
</evidence>
<dbReference type="CDD" id="cd06383">
    <property type="entry name" value="PBP1_iGluR_AMPA_Like"/>
    <property type="match status" value="1"/>
</dbReference>
<dbReference type="PANTHER" id="PTHR18966">
    <property type="entry name" value="IONOTROPIC GLUTAMATE RECEPTOR"/>
    <property type="match status" value="1"/>
</dbReference>
<evidence type="ECO:0000313" key="19">
    <source>
        <dbReference type="EMBL" id="AKO90023.1"/>
    </source>
</evidence>
<feature type="transmembrane region" description="Helical" evidence="16">
    <location>
        <begin position="551"/>
        <end position="580"/>
    </location>
</feature>
<evidence type="ECO:0000259" key="17">
    <source>
        <dbReference type="SMART" id="SM00079"/>
    </source>
</evidence>
<dbReference type="GO" id="GO:0038023">
    <property type="term" value="F:signaling receptor activity"/>
    <property type="evidence" value="ECO:0007669"/>
    <property type="project" value="InterPro"/>
</dbReference>
<evidence type="ECO:0000256" key="5">
    <source>
        <dbReference type="ARBA" id="ARBA00022692"/>
    </source>
</evidence>
<dbReference type="SUPFAM" id="SSF53850">
    <property type="entry name" value="Periplasmic binding protein-like II"/>
    <property type="match status" value="1"/>
</dbReference>
<dbReference type="InterPro" id="IPR015683">
    <property type="entry name" value="Ionotropic_Glu_rcpt"/>
</dbReference>
<dbReference type="FunFam" id="1.10.287.70:FF:000080">
    <property type="entry name" value="Glutamate receptor ionotropic, kainate"/>
    <property type="match status" value="1"/>
</dbReference>
<feature type="binding site" evidence="13">
    <location>
        <position position="522"/>
    </location>
    <ligand>
        <name>L-glutamate</name>
        <dbReference type="ChEBI" id="CHEBI:29985"/>
    </ligand>
</feature>
<dbReference type="InterPro" id="IPR019594">
    <property type="entry name" value="Glu/Gly-bd"/>
</dbReference>
<accession>A0A0H4KBP7</accession>
<feature type="site" description="Interaction with the cone snail toxin Con-ikot-ikot" evidence="14">
    <location>
        <position position="820"/>
    </location>
</feature>
<dbReference type="Gene3D" id="3.40.50.2300">
    <property type="match status" value="2"/>
</dbReference>